<evidence type="ECO:0000313" key="2">
    <source>
        <dbReference type="EMBL" id="JAA93901.1"/>
    </source>
</evidence>
<reference evidence="2" key="1">
    <citation type="journal article" date="2013" name="BMC Genomics">
        <title>A deep insight into the sialotranscriptome of the mosquito, Psorophora albipes.</title>
        <authorList>
            <person name="Chagas A.C."/>
            <person name="Calvo E."/>
            <person name="Rios-Velasquez C.M."/>
            <person name="Pessoa F.A."/>
            <person name="Medeiros J.F."/>
            <person name="Ribeiro J.M."/>
        </authorList>
    </citation>
    <scope>NUCLEOTIDE SEQUENCE</scope>
</reference>
<proteinExistence type="evidence at transcript level"/>
<dbReference type="EMBL" id="GALA01000951">
    <property type="protein sequence ID" value="JAA93901.1"/>
    <property type="molecule type" value="mRNA"/>
</dbReference>
<feature type="chain" id="PRO_5004586764" evidence="1">
    <location>
        <begin position="21"/>
        <end position="275"/>
    </location>
</feature>
<organism evidence="2">
    <name type="scientific">Psorophora albipes</name>
    <dbReference type="NCBI Taxonomy" id="869069"/>
    <lineage>
        <taxon>Eukaryota</taxon>
        <taxon>Metazoa</taxon>
        <taxon>Ecdysozoa</taxon>
        <taxon>Arthropoda</taxon>
        <taxon>Hexapoda</taxon>
        <taxon>Insecta</taxon>
        <taxon>Pterygota</taxon>
        <taxon>Neoptera</taxon>
        <taxon>Endopterygota</taxon>
        <taxon>Diptera</taxon>
        <taxon>Nematocera</taxon>
        <taxon>Culicoidea</taxon>
        <taxon>Culicidae</taxon>
        <taxon>Culicinae</taxon>
        <taxon>Aedini</taxon>
        <taxon>Psorophora</taxon>
    </lineage>
</organism>
<accession>T1DIG5</accession>
<evidence type="ECO:0000256" key="1">
    <source>
        <dbReference type="SAM" id="SignalP"/>
    </source>
</evidence>
<feature type="signal peptide" evidence="1">
    <location>
        <begin position="1"/>
        <end position="20"/>
    </location>
</feature>
<keyword evidence="1" id="KW-0732">Signal</keyword>
<protein>
    <submittedName>
        <fullName evidence="2">Putative 30.5 kDa secreted protein</fullName>
    </submittedName>
</protein>
<dbReference type="AlphaFoldDB" id="T1DIG5"/>
<name>T1DIG5_9DIPT</name>
<sequence>MVRSAVLTAAFLALVSSSQAQQLDWYALSQSNYAAIQSGLAELNAAATAMNQSLSATRDSITAAMYLVDLYVKQLFIGVWSQLPASLNFSMNDLASLMNNVYKLGNYKPYVGYITDDYKQSVTDNVMIPAQSVVRDNLNAMTALYGNMWSNCAQQNAQKLLQPQLSVGRLKQCISLAIPYFSDVANTIMSMFQMGKSGGNIIANFINLCSSGSASCIQKFISDVPNLVNNMVASSINLRSIPQAVIQPGKMVVKECVALITADIQSVLQNVTSCL</sequence>